<feature type="domain" description="FAD-dependent oxidoreductase 2 FAD-binding" evidence="3">
    <location>
        <begin position="52"/>
        <end position="108"/>
    </location>
</feature>
<dbReference type="GO" id="GO:0050660">
    <property type="term" value="F:flavin adenine dinucleotide binding"/>
    <property type="evidence" value="ECO:0007669"/>
    <property type="project" value="TreeGrafter"/>
</dbReference>
<dbReference type="EMBL" id="JAACJO010000016">
    <property type="protein sequence ID" value="KAF5349610.1"/>
    <property type="molecule type" value="Genomic_DNA"/>
</dbReference>
<gene>
    <name evidence="4" type="ORF">D9756_008845</name>
</gene>
<dbReference type="GO" id="GO:0009055">
    <property type="term" value="F:electron transfer activity"/>
    <property type="evidence" value="ECO:0007669"/>
    <property type="project" value="TreeGrafter"/>
</dbReference>
<dbReference type="Gene3D" id="3.50.50.60">
    <property type="entry name" value="FAD/NAD(P)-binding domain"/>
    <property type="match status" value="1"/>
</dbReference>
<keyword evidence="1" id="KW-0285">Flavoprotein</keyword>
<dbReference type="OrthoDB" id="5428726at2759"/>
<reference evidence="4 5" key="1">
    <citation type="journal article" date="2020" name="ISME J.">
        <title>Uncovering the hidden diversity of litter-decomposition mechanisms in mushroom-forming fungi.</title>
        <authorList>
            <person name="Floudas D."/>
            <person name="Bentzer J."/>
            <person name="Ahren D."/>
            <person name="Johansson T."/>
            <person name="Persson P."/>
            <person name="Tunlid A."/>
        </authorList>
    </citation>
    <scope>NUCLEOTIDE SEQUENCE [LARGE SCALE GENOMIC DNA]</scope>
    <source>
        <strain evidence="4 5">CBS 146.42</strain>
    </source>
</reference>
<dbReference type="Pfam" id="PF00890">
    <property type="entry name" value="FAD_binding_2"/>
    <property type="match status" value="1"/>
</dbReference>
<evidence type="ECO:0000259" key="3">
    <source>
        <dbReference type="Pfam" id="PF00890"/>
    </source>
</evidence>
<dbReference type="AlphaFoldDB" id="A0A8H5CX92"/>
<proteinExistence type="predicted"/>
<accession>A0A8H5CX92</accession>
<organism evidence="4 5">
    <name type="scientific">Leucocoprinus leucothites</name>
    <dbReference type="NCBI Taxonomy" id="201217"/>
    <lineage>
        <taxon>Eukaryota</taxon>
        <taxon>Fungi</taxon>
        <taxon>Dikarya</taxon>
        <taxon>Basidiomycota</taxon>
        <taxon>Agaricomycotina</taxon>
        <taxon>Agaricomycetes</taxon>
        <taxon>Agaricomycetidae</taxon>
        <taxon>Agaricales</taxon>
        <taxon>Agaricineae</taxon>
        <taxon>Agaricaceae</taxon>
        <taxon>Leucocoprinus</taxon>
    </lineage>
</organism>
<dbReference type="InterPro" id="IPR030664">
    <property type="entry name" value="SdhA/FrdA/AprA"/>
</dbReference>
<dbReference type="GO" id="GO:0008177">
    <property type="term" value="F:succinate dehydrogenase (quinone) activity"/>
    <property type="evidence" value="ECO:0007669"/>
    <property type="project" value="TreeGrafter"/>
</dbReference>
<sequence>MSKALQRSISCAQRFFNSSPSASKVVTTNPIRAREAKSWSAGKYPLIEHEYDAVVIGAGGAGLRAAFGLAKAGFKTACITKPFPTRSHTVAAQGGINAALGNMTEDDWR</sequence>
<dbReference type="InterPro" id="IPR003952">
    <property type="entry name" value="FRD_SDH_FAD_BS"/>
</dbReference>
<dbReference type="Proteomes" id="UP000559027">
    <property type="component" value="Unassembled WGS sequence"/>
</dbReference>
<dbReference type="SUPFAM" id="SSF51905">
    <property type="entry name" value="FAD/NAD(P)-binding domain"/>
    <property type="match status" value="1"/>
</dbReference>
<comment type="caution">
    <text evidence="4">The sequence shown here is derived from an EMBL/GenBank/DDBJ whole genome shotgun (WGS) entry which is preliminary data.</text>
</comment>
<dbReference type="PANTHER" id="PTHR11632:SF51">
    <property type="entry name" value="SUCCINATE DEHYDROGENASE [UBIQUINONE] FLAVOPROTEIN SUBUNIT, MITOCHONDRIAL"/>
    <property type="match status" value="1"/>
</dbReference>
<dbReference type="InterPro" id="IPR003953">
    <property type="entry name" value="FAD-dep_OxRdtase_2_FAD-bd"/>
</dbReference>
<evidence type="ECO:0000313" key="5">
    <source>
        <dbReference type="Proteomes" id="UP000559027"/>
    </source>
</evidence>
<keyword evidence="5" id="KW-1185">Reference proteome</keyword>
<dbReference type="InterPro" id="IPR036188">
    <property type="entry name" value="FAD/NAD-bd_sf"/>
</dbReference>
<evidence type="ECO:0000313" key="4">
    <source>
        <dbReference type="EMBL" id="KAF5349610.1"/>
    </source>
</evidence>
<evidence type="ECO:0000256" key="1">
    <source>
        <dbReference type="ARBA" id="ARBA00022630"/>
    </source>
</evidence>
<dbReference type="PROSITE" id="PS00504">
    <property type="entry name" value="FRD_SDH_FAD_BINDING"/>
    <property type="match status" value="1"/>
</dbReference>
<dbReference type="PANTHER" id="PTHR11632">
    <property type="entry name" value="SUCCINATE DEHYDROGENASE 2 FLAVOPROTEIN SUBUNIT"/>
    <property type="match status" value="1"/>
</dbReference>
<protein>
    <recommendedName>
        <fullName evidence="3">FAD-dependent oxidoreductase 2 FAD-binding domain-containing protein</fullName>
    </recommendedName>
</protein>
<dbReference type="GO" id="GO:0005739">
    <property type="term" value="C:mitochondrion"/>
    <property type="evidence" value="ECO:0007669"/>
    <property type="project" value="GOC"/>
</dbReference>
<keyword evidence="2" id="KW-0560">Oxidoreductase</keyword>
<dbReference type="GO" id="GO:0006121">
    <property type="term" value="P:mitochondrial electron transport, succinate to ubiquinone"/>
    <property type="evidence" value="ECO:0007669"/>
    <property type="project" value="TreeGrafter"/>
</dbReference>
<name>A0A8H5CX92_9AGAR</name>
<evidence type="ECO:0000256" key="2">
    <source>
        <dbReference type="ARBA" id="ARBA00023002"/>
    </source>
</evidence>